<gene>
    <name evidence="2" type="ORF">ACPOL_4824</name>
</gene>
<evidence type="ECO:0000313" key="3">
    <source>
        <dbReference type="Proteomes" id="UP000253606"/>
    </source>
</evidence>
<dbReference type="KEGG" id="abas:ACPOL_4824"/>
<protein>
    <submittedName>
        <fullName evidence="2">Uncharacterized protein</fullName>
    </submittedName>
</protein>
<keyword evidence="1" id="KW-1133">Transmembrane helix</keyword>
<evidence type="ECO:0000256" key="1">
    <source>
        <dbReference type="SAM" id="Phobius"/>
    </source>
</evidence>
<feature type="transmembrane region" description="Helical" evidence="1">
    <location>
        <begin position="6"/>
        <end position="23"/>
    </location>
</feature>
<organism evidence="2 3">
    <name type="scientific">Acidisarcina polymorpha</name>
    <dbReference type="NCBI Taxonomy" id="2211140"/>
    <lineage>
        <taxon>Bacteria</taxon>
        <taxon>Pseudomonadati</taxon>
        <taxon>Acidobacteriota</taxon>
        <taxon>Terriglobia</taxon>
        <taxon>Terriglobales</taxon>
        <taxon>Acidobacteriaceae</taxon>
        <taxon>Acidisarcina</taxon>
    </lineage>
</organism>
<dbReference type="AlphaFoldDB" id="A0A2Z5G6A6"/>
<evidence type="ECO:0000313" key="2">
    <source>
        <dbReference type="EMBL" id="AXC14086.1"/>
    </source>
</evidence>
<keyword evidence="3" id="KW-1185">Reference proteome</keyword>
<reference evidence="2 3" key="1">
    <citation type="journal article" date="2018" name="Front. Microbiol.">
        <title>Hydrolytic Capabilities as a Key to Environmental Success: Chitinolytic and Cellulolytic Acidobacteria From Acidic Sub-arctic Soils and Boreal Peatlands.</title>
        <authorList>
            <person name="Belova S.E."/>
            <person name="Ravin N.V."/>
            <person name="Pankratov T.A."/>
            <person name="Rakitin A.L."/>
            <person name="Ivanova A.A."/>
            <person name="Beletsky A.V."/>
            <person name="Mardanov A.V."/>
            <person name="Sinninghe Damste J.S."/>
            <person name="Dedysh S.N."/>
        </authorList>
    </citation>
    <scope>NUCLEOTIDE SEQUENCE [LARGE SCALE GENOMIC DNA]</scope>
    <source>
        <strain evidence="2 3">SBC82</strain>
    </source>
</reference>
<sequence>MADAVNVALAYVAVWVLCSLPFERAKWFWKRGRIFDWDTFCSTCDLRLHSHSVFRIY</sequence>
<keyword evidence="1" id="KW-0472">Membrane</keyword>
<accession>A0A2Z5G6A6</accession>
<proteinExistence type="predicted"/>
<keyword evidence="1" id="KW-0812">Transmembrane</keyword>
<name>A0A2Z5G6A6_9BACT</name>
<dbReference type="Proteomes" id="UP000253606">
    <property type="component" value="Chromosome"/>
</dbReference>
<dbReference type="EMBL" id="CP030840">
    <property type="protein sequence ID" value="AXC14086.1"/>
    <property type="molecule type" value="Genomic_DNA"/>
</dbReference>